<keyword evidence="1" id="KW-0472">Membrane</keyword>
<dbReference type="Pfam" id="PF07963">
    <property type="entry name" value="N_methyl"/>
    <property type="match status" value="1"/>
</dbReference>
<dbReference type="OrthoDB" id="279741at2"/>
<feature type="transmembrane region" description="Helical" evidence="1">
    <location>
        <begin position="12"/>
        <end position="36"/>
    </location>
</feature>
<dbReference type="InterPro" id="IPR012902">
    <property type="entry name" value="N_methyl_site"/>
</dbReference>
<dbReference type="Gene3D" id="3.30.700.10">
    <property type="entry name" value="Glycoprotein, Type 4 Pilin"/>
    <property type="match status" value="1"/>
</dbReference>
<dbReference type="AlphaFoldDB" id="A0A5C6AGG6"/>
<dbReference type="SUPFAM" id="SSF54523">
    <property type="entry name" value="Pili subunits"/>
    <property type="match status" value="1"/>
</dbReference>
<comment type="caution">
    <text evidence="2">The sequence shown here is derived from an EMBL/GenBank/DDBJ whole genome shotgun (WGS) entry which is preliminary data.</text>
</comment>
<proteinExistence type="predicted"/>
<gene>
    <name evidence="2" type="ORF">Pla52n_49110</name>
</gene>
<organism evidence="2 3">
    <name type="scientific">Stieleria varia</name>
    <dbReference type="NCBI Taxonomy" id="2528005"/>
    <lineage>
        <taxon>Bacteria</taxon>
        <taxon>Pseudomonadati</taxon>
        <taxon>Planctomycetota</taxon>
        <taxon>Planctomycetia</taxon>
        <taxon>Pirellulales</taxon>
        <taxon>Pirellulaceae</taxon>
        <taxon>Stieleria</taxon>
    </lineage>
</organism>
<reference evidence="2 3" key="1">
    <citation type="submission" date="2019-02" db="EMBL/GenBank/DDBJ databases">
        <title>Deep-cultivation of Planctomycetes and their phenomic and genomic characterization uncovers novel biology.</title>
        <authorList>
            <person name="Wiegand S."/>
            <person name="Jogler M."/>
            <person name="Boedeker C."/>
            <person name="Pinto D."/>
            <person name="Vollmers J."/>
            <person name="Rivas-Marin E."/>
            <person name="Kohn T."/>
            <person name="Peeters S.H."/>
            <person name="Heuer A."/>
            <person name="Rast P."/>
            <person name="Oberbeckmann S."/>
            <person name="Bunk B."/>
            <person name="Jeske O."/>
            <person name="Meyerdierks A."/>
            <person name="Storesund J.E."/>
            <person name="Kallscheuer N."/>
            <person name="Luecker S."/>
            <person name="Lage O.M."/>
            <person name="Pohl T."/>
            <person name="Merkel B.J."/>
            <person name="Hornburger P."/>
            <person name="Mueller R.-W."/>
            <person name="Bruemmer F."/>
            <person name="Labrenz M."/>
            <person name="Spormann A.M."/>
            <person name="Op Den Camp H."/>
            <person name="Overmann J."/>
            <person name="Amann R."/>
            <person name="Jetten M.S.M."/>
            <person name="Mascher T."/>
            <person name="Medema M.H."/>
            <person name="Devos D.P."/>
            <person name="Kaster A.-K."/>
            <person name="Ovreas L."/>
            <person name="Rohde M."/>
            <person name="Galperin M.Y."/>
            <person name="Jogler C."/>
        </authorList>
    </citation>
    <scope>NUCLEOTIDE SEQUENCE [LARGE SCALE GENOMIC DNA]</scope>
    <source>
        <strain evidence="2 3">Pla52n</strain>
    </source>
</reference>
<dbReference type="RefSeq" id="WP_146521985.1">
    <property type="nucleotide sequence ID" value="NZ_CP151726.1"/>
</dbReference>
<evidence type="ECO:0000256" key="1">
    <source>
        <dbReference type="SAM" id="Phobius"/>
    </source>
</evidence>
<dbReference type="PROSITE" id="PS00409">
    <property type="entry name" value="PROKAR_NTER_METHYL"/>
    <property type="match status" value="1"/>
</dbReference>
<evidence type="ECO:0000313" key="3">
    <source>
        <dbReference type="Proteomes" id="UP000320176"/>
    </source>
</evidence>
<keyword evidence="1" id="KW-1133">Transmembrane helix</keyword>
<evidence type="ECO:0000313" key="2">
    <source>
        <dbReference type="EMBL" id="TWT98398.1"/>
    </source>
</evidence>
<dbReference type="EMBL" id="SJPN01000006">
    <property type="protein sequence ID" value="TWT98398.1"/>
    <property type="molecule type" value="Genomic_DNA"/>
</dbReference>
<dbReference type="Proteomes" id="UP000320176">
    <property type="component" value="Unassembled WGS sequence"/>
</dbReference>
<dbReference type="InterPro" id="IPR045584">
    <property type="entry name" value="Pilin-like"/>
</dbReference>
<keyword evidence="3" id="KW-1185">Reference proteome</keyword>
<sequence length="170" mass="18874">MTKTRDGRIRGFTLIELIVVLVIIAMLSGLVVLSVGSTMDRHRLSQAVETIEAFDMRLRREARAWRQPISAKVNTQSKTMVVPQADGSERLFQLHQRVDVLSWRLATRRSGGRQVEIAVDGDGRSSSYVVELGGGKSRVWLVVLGGSGQTFVTPRQDEARGLLTLLESEK</sequence>
<accession>A0A5C6AGG6</accession>
<keyword evidence="1" id="KW-0812">Transmembrane</keyword>
<name>A0A5C6AGG6_9BACT</name>
<protein>
    <recommendedName>
        <fullName evidence="4">Type II secretion system protein H</fullName>
    </recommendedName>
</protein>
<evidence type="ECO:0008006" key="4">
    <source>
        <dbReference type="Google" id="ProtNLM"/>
    </source>
</evidence>
<dbReference type="NCBIfam" id="TIGR02532">
    <property type="entry name" value="IV_pilin_GFxxxE"/>
    <property type="match status" value="1"/>
</dbReference>